<gene>
    <name evidence="8" type="ORF">Sradi_3768300</name>
</gene>
<comment type="catalytic activity">
    <reaction evidence="4">
        <text>a 5'-end (N(7)-methyl 5'-triphosphoguanosine)-ribonucleoside in snoRNA + S-adenosyl-L-methionine = a 5'-end (N(2),N(7)-dimethyl 5'-triphosphoguanosine)-ribonucleoside in snoRNA + S-adenosyl-L-homocysteine + H(+)</text>
        <dbReference type="Rhea" id="RHEA:78475"/>
        <dbReference type="Rhea" id="RHEA-COMP:19086"/>
        <dbReference type="Rhea" id="RHEA-COMP:19088"/>
        <dbReference type="ChEBI" id="CHEBI:15378"/>
        <dbReference type="ChEBI" id="CHEBI:57856"/>
        <dbReference type="ChEBI" id="CHEBI:59789"/>
        <dbReference type="ChEBI" id="CHEBI:156461"/>
        <dbReference type="ChEBI" id="CHEBI:172880"/>
    </reaction>
    <physiologicalReaction direction="left-to-right" evidence="4">
        <dbReference type="Rhea" id="RHEA:78476"/>
    </physiologicalReaction>
</comment>
<evidence type="ECO:0000256" key="5">
    <source>
        <dbReference type="ARBA" id="ARBA00048763"/>
    </source>
</evidence>
<comment type="catalytic activity">
    <reaction evidence="3">
        <text>a 5'-end (N(2),N(7)-dimethyl 5'-triphosphoguanosine)-ribonucleoside in snoRNA + S-adenosyl-L-methionine = a 5'-end (N(2),N(2),N(7)-trimethyl 5'-triphosphoguanosine)-ribonucleoside in snoRNA + S-adenosyl-L-homocysteine + H(+)</text>
        <dbReference type="Rhea" id="RHEA:78507"/>
        <dbReference type="Rhea" id="RHEA-COMP:19088"/>
        <dbReference type="Rhea" id="RHEA-COMP:19090"/>
        <dbReference type="ChEBI" id="CHEBI:15378"/>
        <dbReference type="ChEBI" id="CHEBI:57856"/>
        <dbReference type="ChEBI" id="CHEBI:59789"/>
        <dbReference type="ChEBI" id="CHEBI:167623"/>
        <dbReference type="ChEBI" id="CHEBI:172880"/>
    </reaction>
    <physiologicalReaction direction="left-to-right" evidence="3">
        <dbReference type="Rhea" id="RHEA:78508"/>
    </physiologicalReaction>
</comment>
<comment type="similarity">
    <text evidence="2">Belongs to the methyltransferase superfamily. Trimethylguanosine synthase family.</text>
</comment>
<name>A0AAW2PZA6_SESRA</name>
<comment type="catalytic activity">
    <reaction evidence="6">
        <text>a 5'-end (N(7)-methyl 5'-triphosphoguanosine)-ribonucleoside in snRNA + S-adenosyl-L-methionine = a 5'-end (N(2),N(7)-dimethyl 5'-triphosphoguanosine)-ribonucleoside in snRNA + S-adenosyl-L-homocysteine + H(+)</text>
        <dbReference type="Rhea" id="RHEA:78471"/>
        <dbReference type="Rhea" id="RHEA-COMP:19085"/>
        <dbReference type="Rhea" id="RHEA-COMP:19087"/>
        <dbReference type="ChEBI" id="CHEBI:15378"/>
        <dbReference type="ChEBI" id="CHEBI:57856"/>
        <dbReference type="ChEBI" id="CHEBI:59789"/>
        <dbReference type="ChEBI" id="CHEBI:156461"/>
        <dbReference type="ChEBI" id="CHEBI:172880"/>
    </reaction>
    <physiologicalReaction direction="left-to-right" evidence="6">
        <dbReference type="Rhea" id="RHEA:78472"/>
    </physiologicalReaction>
</comment>
<evidence type="ECO:0000256" key="7">
    <source>
        <dbReference type="ARBA" id="ARBA00049790"/>
    </source>
</evidence>
<reference evidence="8" key="1">
    <citation type="submission" date="2020-06" db="EMBL/GenBank/DDBJ databases">
        <authorList>
            <person name="Li T."/>
            <person name="Hu X."/>
            <person name="Zhang T."/>
            <person name="Song X."/>
            <person name="Zhang H."/>
            <person name="Dai N."/>
            <person name="Sheng W."/>
            <person name="Hou X."/>
            <person name="Wei L."/>
        </authorList>
    </citation>
    <scope>NUCLEOTIDE SEQUENCE</scope>
    <source>
        <strain evidence="8">G02</strain>
        <tissue evidence="8">Leaf</tissue>
    </source>
</reference>
<protein>
    <recommendedName>
        <fullName evidence="1">Trimethylguanosine synthase</fullName>
    </recommendedName>
    <alternativeName>
        <fullName evidence="7">Cap-specific guanine-N(2) methyltransferase</fullName>
    </alternativeName>
</protein>
<dbReference type="PANTHER" id="PTHR14741">
    <property type="entry name" value="S-ADENOSYLMETHIONINE-DEPENDENT METHYLTRANSFERASE RELATED"/>
    <property type="match status" value="1"/>
</dbReference>
<dbReference type="CDD" id="cd02440">
    <property type="entry name" value="AdoMet_MTases"/>
    <property type="match status" value="1"/>
</dbReference>
<reference evidence="8" key="2">
    <citation type="journal article" date="2024" name="Plant">
        <title>Genomic evolution and insights into agronomic trait innovations of Sesamum species.</title>
        <authorList>
            <person name="Miao H."/>
            <person name="Wang L."/>
            <person name="Qu L."/>
            <person name="Liu H."/>
            <person name="Sun Y."/>
            <person name="Le M."/>
            <person name="Wang Q."/>
            <person name="Wei S."/>
            <person name="Zheng Y."/>
            <person name="Lin W."/>
            <person name="Duan Y."/>
            <person name="Cao H."/>
            <person name="Xiong S."/>
            <person name="Wang X."/>
            <person name="Wei L."/>
            <person name="Li C."/>
            <person name="Ma Q."/>
            <person name="Ju M."/>
            <person name="Zhao R."/>
            <person name="Li G."/>
            <person name="Mu C."/>
            <person name="Tian Q."/>
            <person name="Mei H."/>
            <person name="Zhang T."/>
            <person name="Gao T."/>
            <person name="Zhang H."/>
        </authorList>
    </citation>
    <scope>NUCLEOTIDE SEQUENCE</scope>
    <source>
        <strain evidence="8">G02</strain>
    </source>
</reference>
<accession>A0AAW2PZA6</accession>
<dbReference type="Pfam" id="PF09445">
    <property type="entry name" value="Methyltransf_15"/>
    <property type="match status" value="1"/>
</dbReference>
<evidence type="ECO:0000313" key="8">
    <source>
        <dbReference type="EMBL" id="KAL0360838.1"/>
    </source>
</evidence>
<dbReference type="Gene3D" id="3.40.50.150">
    <property type="entry name" value="Vaccinia Virus protein VP39"/>
    <property type="match status" value="1"/>
</dbReference>
<dbReference type="GO" id="GO:0071164">
    <property type="term" value="F:RNA cap trimethylguanosine synthase activity"/>
    <property type="evidence" value="ECO:0007669"/>
    <property type="project" value="TreeGrafter"/>
</dbReference>
<comment type="caution">
    <text evidence="8">The sequence shown here is derived from an EMBL/GenBank/DDBJ whole genome shotgun (WGS) entry which is preliminary data.</text>
</comment>
<dbReference type="PANTHER" id="PTHR14741:SF32">
    <property type="entry name" value="TRIMETHYLGUANOSINE SYNTHASE"/>
    <property type="match status" value="1"/>
</dbReference>
<dbReference type="SUPFAM" id="SSF53335">
    <property type="entry name" value="S-adenosyl-L-methionine-dependent methyltransferases"/>
    <property type="match status" value="1"/>
</dbReference>
<organism evidence="8">
    <name type="scientific">Sesamum radiatum</name>
    <name type="common">Black benniseed</name>
    <dbReference type="NCBI Taxonomy" id="300843"/>
    <lineage>
        <taxon>Eukaryota</taxon>
        <taxon>Viridiplantae</taxon>
        <taxon>Streptophyta</taxon>
        <taxon>Embryophyta</taxon>
        <taxon>Tracheophyta</taxon>
        <taxon>Spermatophyta</taxon>
        <taxon>Magnoliopsida</taxon>
        <taxon>eudicotyledons</taxon>
        <taxon>Gunneridae</taxon>
        <taxon>Pentapetalae</taxon>
        <taxon>asterids</taxon>
        <taxon>lamiids</taxon>
        <taxon>Lamiales</taxon>
        <taxon>Pedaliaceae</taxon>
        <taxon>Sesamum</taxon>
    </lineage>
</organism>
<dbReference type="InterPro" id="IPR029063">
    <property type="entry name" value="SAM-dependent_MTases_sf"/>
</dbReference>
<evidence type="ECO:0000256" key="6">
    <source>
        <dbReference type="ARBA" id="ARBA00049075"/>
    </source>
</evidence>
<dbReference type="AlphaFoldDB" id="A0AAW2PZA6"/>
<sequence>MTINTVYELAELDNDQRDFRKSDEVQVSCDLQLHCNLTEDLRNDNQSLSQQLDEVAGNWLSADNVTSTNTAKRKRNLEERKLTGNYPFPVKIQGHLTAFPSPFAFCMLSAYVHGNQKRSKHVIAIDIDPKKIDYARHNAAIYGVEDNIDFVKGDSFSLAPTLKADTVFMSPPWGGPDYSKVKRFDISTMLKPHDGQFLFDAGKRIAPKIVMFLPRNVDINQLAELSLSATPPWSLEVERNFLNGKLKAVTAYFLDPSVTWLPEYSMDDVKVH</sequence>
<dbReference type="EMBL" id="JACGWJ010000016">
    <property type="protein sequence ID" value="KAL0360838.1"/>
    <property type="molecule type" value="Genomic_DNA"/>
</dbReference>
<comment type="catalytic activity">
    <reaction evidence="5">
        <text>a 5'-end (N(2),N(7)-dimethyl 5'-triphosphoguanosine)-ribonucleoside in snRNA + S-adenosyl-L-methionine = a 5'-end (N(2),N(2),N(7)-trimethyl 5'-triphosphoguanosine)-ribonucleoside in snRNA + S-adenosyl-L-homocysteine + H(+)</text>
        <dbReference type="Rhea" id="RHEA:78479"/>
        <dbReference type="Rhea" id="RHEA-COMP:19087"/>
        <dbReference type="Rhea" id="RHEA-COMP:19089"/>
        <dbReference type="ChEBI" id="CHEBI:15378"/>
        <dbReference type="ChEBI" id="CHEBI:57856"/>
        <dbReference type="ChEBI" id="CHEBI:59789"/>
        <dbReference type="ChEBI" id="CHEBI:167623"/>
        <dbReference type="ChEBI" id="CHEBI:172880"/>
    </reaction>
    <physiologicalReaction direction="left-to-right" evidence="5">
        <dbReference type="Rhea" id="RHEA:78480"/>
    </physiologicalReaction>
</comment>
<evidence type="ECO:0000256" key="1">
    <source>
        <dbReference type="ARBA" id="ARBA00018517"/>
    </source>
</evidence>
<proteinExistence type="inferred from homology"/>
<evidence type="ECO:0000256" key="4">
    <source>
        <dbReference type="ARBA" id="ARBA00048740"/>
    </source>
</evidence>
<evidence type="ECO:0000256" key="3">
    <source>
        <dbReference type="ARBA" id="ARBA00047418"/>
    </source>
</evidence>
<dbReference type="GO" id="GO:0005634">
    <property type="term" value="C:nucleus"/>
    <property type="evidence" value="ECO:0007669"/>
    <property type="project" value="TreeGrafter"/>
</dbReference>
<dbReference type="InterPro" id="IPR019012">
    <property type="entry name" value="RNA_cap_Gua-N2-MeTrfase"/>
</dbReference>
<evidence type="ECO:0000256" key="2">
    <source>
        <dbReference type="ARBA" id="ARBA00025783"/>
    </source>
</evidence>